<dbReference type="WBParaSite" id="Hba_08958">
    <property type="protein sequence ID" value="Hba_08958"/>
    <property type="gene ID" value="Hba_08958"/>
</dbReference>
<organism evidence="1 2">
    <name type="scientific">Heterorhabditis bacteriophora</name>
    <name type="common">Entomopathogenic nematode worm</name>
    <dbReference type="NCBI Taxonomy" id="37862"/>
    <lineage>
        <taxon>Eukaryota</taxon>
        <taxon>Metazoa</taxon>
        <taxon>Ecdysozoa</taxon>
        <taxon>Nematoda</taxon>
        <taxon>Chromadorea</taxon>
        <taxon>Rhabditida</taxon>
        <taxon>Rhabditina</taxon>
        <taxon>Rhabditomorpha</taxon>
        <taxon>Strongyloidea</taxon>
        <taxon>Heterorhabditidae</taxon>
        <taxon>Heterorhabditis</taxon>
    </lineage>
</organism>
<accession>A0A1I7WUY8</accession>
<name>A0A1I7WUY8_HETBA</name>
<proteinExistence type="predicted"/>
<sequence length="67" mass="7800">MKIICIGAAPTGLGAAYRLNELINQKQELEGNPENFEEWVLKHFGPTILDTFFKPYTKKYFNNYLFI</sequence>
<dbReference type="Gene3D" id="3.50.50.60">
    <property type="entry name" value="FAD/NAD(P)-binding domain"/>
    <property type="match status" value="1"/>
</dbReference>
<evidence type="ECO:0000313" key="1">
    <source>
        <dbReference type="Proteomes" id="UP000095283"/>
    </source>
</evidence>
<dbReference type="AlphaFoldDB" id="A0A1I7WUY8"/>
<reference evidence="2" key="1">
    <citation type="submission" date="2016-11" db="UniProtKB">
        <authorList>
            <consortium name="WormBaseParasite"/>
        </authorList>
    </citation>
    <scope>IDENTIFICATION</scope>
</reference>
<keyword evidence="1" id="KW-1185">Reference proteome</keyword>
<dbReference type="InterPro" id="IPR036188">
    <property type="entry name" value="FAD/NAD-bd_sf"/>
</dbReference>
<protein>
    <submittedName>
        <fullName evidence="2">NAD_binding_9 domain-containing protein</fullName>
    </submittedName>
</protein>
<dbReference type="Proteomes" id="UP000095283">
    <property type="component" value="Unplaced"/>
</dbReference>
<evidence type="ECO:0000313" key="2">
    <source>
        <dbReference type="WBParaSite" id="Hba_08958"/>
    </source>
</evidence>